<dbReference type="Proteomes" id="UP000667802">
    <property type="component" value="Unassembled WGS sequence"/>
</dbReference>
<dbReference type="SUPFAM" id="SSF55874">
    <property type="entry name" value="ATPase domain of HSP90 chaperone/DNA topoisomerase II/histidine kinase"/>
    <property type="match status" value="1"/>
</dbReference>
<dbReference type="PROSITE" id="PS50109">
    <property type="entry name" value="HIS_KIN"/>
    <property type="match status" value="1"/>
</dbReference>
<evidence type="ECO:0000256" key="3">
    <source>
        <dbReference type="ARBA" id="ARBA00022553"/>
    </source>
</evidence>
<keyword evidence="7" id="KW-0175">Coiled coil</keyword>
<dbReference type="GO" id="GO:0000155">
    <property type="term" value="F:phosphorelay sensor kinase activity"/>
    <property type="evidence" value="ECO:0007669"/>
    <property type="project" value="InterPro"/>
</dbReference>
<protein>
    <recommendedName>
        <fullName evidence="2">histidine kinase</fullName>
        <ecNumber evidence="2">2.7.13.3</ecNumber>
    </recommendedName>
</protein>
<evidence type="ECO:0000256" key="1">
    <source>
        <dbReference type="ARBA" id="ARBA00000085"/>
    </source>
</evidence>
<keyword evidence="4" id="KW-0808">Transferase</keyword>
<dbReference type="SUPFAM" id="SSF52172">
    <property type="entry name" value="CheY-like"/>
    <property type="match status" value="1"/>
</dbReference>
<evidence type="ECO:0000256" key="7">
    <source>
        <dbReference type="SAM" id="Coils"/>
    </source>
</evidence>
<keyword evidence="4" id="KW-0418">Kinase</keyword>
<gene>
    <name evidence="10" type="ORF">G7B40_004375</name>
</gene>
<dbReference type="PROSITE" id="PS50110">
    <property type="entry name" value="RESPONSE_REGULATORY"/>
    <property type="match status" value="1"/>
</dbReference>
<sequence>MEQNNSSQKELYQNNYLEGKETILVIDDNQFNLDFLFFILETSNYQVLLEKDSTQGIERVKNEKVDLILLDVIMPRIDGFEVCEILKSDPATQDIPIIFMTALTDQGQKVKGLRLGAVDYITKPFQQEEILARIQVHIKMRRLNLELDQQKQQLEQRVQERTAELYQALEELKKTQLQLIQSEKISSLGQLVTGVAHEVNNPLGFISSNLHYAHRYIQDLSNLVKLYQKQFPEPGDDINKEIETIDLEHVLQDLPKLISSMKIGTDRIQGIMQSLRKFSRADGDNKKAIDIHHGLETTLMILQHRLNAQRQRPAIKVVKDYGNLPLVKCYPGQLNQVFMNLLGNAIDGLEESFIENKEHIKSLQITISTTVDNEKVTIRIRDNGIGIPESQQSHIFEPFFTNKSDSKGTGLGLSISYQIITQNHGGNLQCLSSLGQGTEFVIQIPINTVG</sequence>
<feature type="domain" description="Response regulatory" evidence="9">
    <location>
        <begin position="22"/>
        <end position="138"/>
    </location>
</feature>
<dbReference type="Pfam" id="PF00072">
    <property type="entry name" value="Response_reg"/>
    <property type="match status" value="1"/>
</dbReference>
<dbReference type="SMART" id="SM00448">
    <property type="entry name" value="REC"/>
    <property type="match status" value="1"/>
</dbReference>
<dbReference type="PRINTS" id="PR00344">
    <property type="entry name" value="BCTRLSENSOR"/>
</dbReference>
<proteinExistence type="predicted"/>
<dbReference type="CDD" id="cd19920">
    <property type="entry name" value="REC_PA4781-like"/>
    <property type="match status" value="1"/>
</dbReference>
<dbReference type="EC" id="2.7.13.3" evidence="2"/>
<dbReference type="InterPro" id="IPR003594">
    <property type="entry name" value="HATPase_dom"/>
</dbReference>
<dbReference type="Pfam" id="PF02518">
    <property type="entry name" value="HATPase_c"/>
    <property type="match status" value="1"/>
</dbReference>
<organism evidence="10 11">
    <name type="scientific">Aetokthonos hydrillicola Thurmond2011</name>
    <dbReference type="NCBI Taxonomy" id="2712845"/>
    <lineage>
        <taxon>Bacteria</taxon>
        <taxon>Bacillati</taxon>
        <taxon>Cyanobacteriota</taxon>
        <taxon>Cyanophyceae</taxon>
        <taxon>Nostocales</taxon>
        <taxon>Hapalosiphonaceae</taxon>
        <taxon>Aetokthonos</taxon>
    </lineage>
</organism>
<evidence type="ECO:0000256" key="5">
    <source>
        <dbReference type="ARBA" id="ARBA00023012"/>
    </source>
</evidence>
<dbReference type="SMART" id="SM00387">
    <property type="entry name" value="HATPase_c"/>
    <property type="match status" value="1"/>
</dbReference>
<dbReference type="RefSeq" id="WP_208338205.1">
    <property type="nucleotide sequence ID" value="NZ_CAWQFN010000041.1"/>
</dbReference>
<evidence type="ECO:0000256" key="4">
    <source>
        <dbReference type="ARBA" id="ARBA00022777"/>
    </source>
</evidence>
<feature type="modified residue" description="4-aspartylphosphate" evidence="6">
    <location>
        <position position="71"/>
    </location>
</feature>
<dbReference type="EMBL" id="JAALHA020000001">
    <property type="protein sequence ID" value="MDR9893810.1"/>
    <property type="molecule type" value="Genomic_DNA"/>
</dbReference>
<keyword evidence="11" id="KW-1185">Reference proteome</keyword>
<keyword evidence="5" id="KW-0902">Two-component regulatory system</keyword>
<dbReference type="AlphaFoldDB" id="A0AAP5M660"/>
<evidence type="ECO:0000313" key="11">
    <source>
        <dbReference type="Proteomes" id="UP000667802"/>
    </source>
</evidence>
<evidence type="ECO:0000313" key="10">
    <source>
        <dbReference type="EMBL" id="MDR9893810.1"/>
    </source>
</evidence>
<accession>A0AAP5M660</accession>
<dbReference type="Gene3D" id="3.30.565.10">
    <property type="entry name" value="Histidine kinase-like ATPase, C-terminal domain"/>
    <property type="match status" value="1"/>
</dbReference>
<dbReference type="InterPro" id="IPR001789">
    <property type="entry name" value="Sig_transdc_resp-reg_receiver"/>
</dbReference>
<dbReference type="InterPro" id="IPR004358">
    <property type="entry name" value="Sig_transdc_His_kin-like_C"/>
</dbReference>
<reference evidence="11" key="1">
    <citation type="journal article" date="2021" name="Science">
        <title>Hunting the eagle killer: A cyanobacterial neurotoxin causes vacuolar myelinopathy.</title>
        <authorList>
            <person name="Breinlinger S."/>
            <person name="Phillips T.J."/>
            <person name="Haram B.N."/>
            <person name="Mares J."/>
            <person name="Martinez Yerena J.A."/>
            <person name="Hrouzek P."/>
            <person name="Sobotka R."/>
            <person name="Henderson W.M."/>
            <person name="Schmieder P."/>
            <person name="Williams S.M."/>
            <person name="Lauderdale J.D."/>
            <person name="Wilde H.D."/>
            <person name="Gerrin W."/>
            <person name="Kust A."/>
            <person name="Washington J.W."/>
            <person name="Wagner C."/>
            <person name="Geier B."/>
            <person name="Liebeke M."/>
            <person name="Enke H."/>
            <person name="Niedermeyer T.H.J."/>
            <person name="Wilde S.B."/>
        </authorList>
    </citation>
    <scope>NUCLEOTIDE SEQUENCE [LARGE SCALE GENOMIC DNA]</scope>
    <source>
        <strain evidence="11">Thurmond2011</strain>
    </source>
</reference>
<name>A0AAP5M660_9CYAN</name>
<evidence type="ECO:0000259" key="8">
    <source>
        <dbReference type="PROSITE" id="PS50109"/>
    </source>
</evidence>
<dbReference type="InterPro" id="IPR036890">
    <property type="entry name" value="HATPase_C_sf"/>
</dbReference>
<comment type="caution">
    <text evidence="10">The sequence shown here is derived from an EMBL/GenBank/DDBJ whole genome shotgun (WGS) entry which is preliminary data.</text>
</comment>
<feature type="coiled-coil region" evidence="7">
    <location>
        <begin position="137"/>
        <end position="175"/>
    </location>
</feature>
<dbReference type="InterPro" id="IPR036097">
    <property type="entry name" value="HisK_dim/P_sf"/>
</dbReference>
<keyword evidence="3 6" id="KW-0597">Phosphoprotein</keyword>
<comment type="catalytic activity">
    <reaction evidence="1">
        <text>ATP + protein L-histidine = ADP + protein N-phospho-L-histidine.</text>
        <dbReference type="EC" id="2.7.13.3"/>
    </reaction>
</comment>
<evidence type="ECO:0000259" key="9">
    <source>
        <dbReference type="PROSITE" id="PS50110"/>
    </source>
</evidence>
<dbReference type="Gene3D" id="3.40.50.2300">
    <property type="match status" value="1"/>
</dbReference>
<evidence type="ECO:0000256" key="6">
    <source>
        <dbReference type="PROSITE-ProRule" id="PRU00169"/>
    </source>
</evidence>
<dbReference type="InterPro" id="IPR005467">
    <property type="entry name" value="His_kinase_dom"/>
</dbReference>
<feature type="domain" description="Histidine kinase" evidence="8">
    <location>
        <begin position="194"/>
        <end position="448"/>
    </location>
</feature>
<dbReference type="InterPro" id="IPR011006">
    <property type="entry name" value="CheY-like_superfamily"/>
</dbReference>
<dbReference type="SUPFAM" id="SSF47384">
    <property type="entry name" value="Homodimeric domain of signal transducing histidine kinase"/>
    <property type="match status" value="1"/>
</dbReference>
<dbReference type="Gene3D" id="1.10.287.130">
    <property type="match status" value="1"/>
</dbReference>
<dbReference type="PANTHER" id="PTHR43547:SF2">
    <property type="entry name" value="HYBRID SIGNAL TRANSDUCTION HISTIDINE KINASE C"/>
    <property type="match status" value="1"/>
</dbReference>
<dbReference type="PANTHER" id="PTHR43547">
    <property type="entry name" value="TWO-COMPONENT HISTIDINE KINASE"/>
    <property type="match status" value="1"/>
</dbReference>
<evidence type="ECO:0000256" key="2">
    <source>
        <dbReference type="ARBA" id="ARBA00012438"/>
    </source>
</evidence>